<sequence>MSYVGKGKTEYPISLLAGYHHDYTRITTNDVNFMQYYFKIQKINRNIFKAHVRQINET</sequence>
<protein>
    <submittedName>
        <fullName evidence="1">Uncharacterized protein</fullName>
    </submittedName>
</protein>
<reference evidence="1" key="1">
    <citation type="journal article" date="2020" name="Nature">
        <title>Giant virus diversity and host interactions through global metagenomics.</title>
        <authorList>
            <person name="Schulz F."/>
            <person name="Roux S."/>
            <person name="Paez-Espino D."/>
            <person name="Jungbluth S."/>
            <person name="Walsh D.A."/>
            <person name="Denef V.J."/>
            <person name="McMahon K.D."/>
            <person name="Konstantinidis K.T."/>
            <person name="Eloe-Fadrosh E.A."/>
            <person name="Kyrpides N.C."/>
            <person name="Woyke T."/>
        </authorList>
    </citation>
    <scope>NUCLEOTIDE SEQUENCE</scope>
    <source>
        <strain evidence="1">GVMAG-M-3300023179-114</strain>
    </source>
</reference>
<proteinExistence type="predicted"/>
<organism evidence="1">
    <name type="scientific">viral metagenome</name>
    <dbReference type="NCBI Taxonomy" id="1070528"/>
    <lineage>
        <taxon>unclassified sequences</taxon>
        <taxon>metagenomes</taxon>
        <taxon>organismal metagenomes</taxon>
    </lineage>
</organism>
<name>A0A6C0E2Y9_9ZZZZ</name>
<evidence type="ECO:0000313" key="1">
    <source>
        <dbReference type="EMBL" id="QHT23092.1"/>
    </source>
</evidence>
<accession>A0A6C0E2Y9</accession>
<dbReference type="AlphaFoldDB" id="A0A6C0E2Y9"/>
<dbReference type="EMBL" id="MN739724">
    <property type="protein sequence ID" value="QHT23092.1"/>
    <property type="molecule type" value="Genomic_DNA"/>
</dbReference>